<evidence type="ECO:0000313" key="2">
    <source>
        <dbReference type="Proteomes" id="UP000788993"/>
    </source>
</evidence>
<organism evidence="1 2">
    <name type="scientific">Ogataea polymorpha</name>
    <dbReference type="NCBI Taxonomy" id="460523"/>
    <lineage>
        <taxon>Eukaryota</taxon>
        <taxon>Fungi</taxon>
        <taxon>Dikarya</taxon>
        <taxon>Ascomycota</taxon>
        <taxon>Saccharomycotina</taxon>
        <taxon>Pichiomycetes</taxon>
        <taxon>Pichiales</taxon>
        <taxon>Pichiaceae</taxon>
        <taxon>Ogataea</taxon>
    </lineage>
</organism>
<dbReference type="Proteomes" id="UP000788993">
    <property type="component" value="Unassembled WGS sequence"/>
</dbReference>
<dbReference type="AlphaFoldDB" id="A0A1B7SIM7"/>
<dbReference type="EMBL" id="JAEUBD010001266">
    <property type="protein sequence ID" value="KAH3662774.1"/>
    <property type="molecule type" value="Genomic_DNA"/>
</dbReference>
<accession>A0A1B7SIM7</accession>
<keyword evidence="2" id="KW-1185">Reference proteome</keyword>
<gene>
    <name evidence="1" type="ORF">OGATHE_004350</name>
</gene>
<dbReference type="RefSeq" id="XP_018211165.1">
    <property type="nucleotide sequence ID" value="XM_018355999.1"/>
</dbReference>
<protein>
    <submittedName>
        <fullName evidence="1">Uncharacterized protein</fullName>
    </submittedName>
</protein>
<comment type="caution">
    <text evidence="1">The sequence shown here is derived from an EMBL/GenBank/DDBJ whole genome shotgun (WGS) entry which is preliminary data.</text>
</comment>
<name>A0A1B7SIM7_9ASCO</name>
<dbReference type="OrthoDB" id="3990049at2759"/>
<evidence type="ECO:0000313" key="1">
    <source>
        <dbReference type="EMBL" id="KAH3662774.1"/>
    </source>
</evidence>
<sequence length="265" mass="30431">MKLGGCYDVSSEVDGMRAPLDGLEFHVDDAVELPQFRRLVAVDLVEVHRLPVWLVGASKTGVFSVCTANKDSEAVFQEIMVYCDFERGEIIGFLLETDQSQRYVVLYPRLEEDHVEIKGVVLDLDNEFVRRAERLAATAFDREVPSDSAAIIESPRLRRENSVLDTYLQKRNSQQPQVPRLMRAPREHNVGEKFNRTVERLAAREMRRLGLQSRLSKDECKELCGIALKSARFLFRRHLRQQQEPAADKLANVVRNTIQLHLEEL</sequence>
<proteinExistence type="predicted"/>
<reference evidence="1" key="1">
    <citation type="journal article" date="2021" name="Open Biol.">
        <title>Shared evolutionary footprints suggest mitochondrial oxidative damage underlies multiple complex I losses in fungi.</title>
        <authorList>
            <person name="Schikora-Tamarit M.A."/>
            <person name="Marcet-Houben M."/>
            <person name="Nosek J."/>
            <person name="Gabaldon T."/>
        </authorList>
    </citation>
    <scope>NUCLEOTIDE SEQUENCE</scope>
    <source>
        <strain evidence="1">NCAIM Y.01608</strain>
    </source>
</reference>
<reference evidence="1" key="2">
    <citation type="submission" date="2021-01" db="EMBL/GenBank/DDBJ databases">
        <authorList>
            <person name="Schikora-Tamarit M.A."/>
        </authorList>
    </citation>
    <scope>NUCLEOTIDE SEQUENCE</scope>
    <source>
        <strain evidence="1">NCAIM Y.01608</strain>
    </source>
</reference>